<evidence type="ECO:0000313" key="1">
    <source>
        <dbReference type="EMBL" id="PSW14491.1"/>
    </source>
</evidence>
<name>A0A2T3NHL3_9GAMM</name>
<comment type="caution">
    <text evidence="1">The sequence shown here is derived from an EMBL/GenBank/DDBJ whole genome shotgun (WGS) entry which is preliminary data.</text>
</comment>
<dbReference type="Proteomes" id="UP000241346">
    <property type="component" value="Unassembled WGS sequence"/>
</dbReference>
<sequence length="140" mass="16036">MAYVIVLGTVFTLTLLARNHIMTNRKIKDFVFDIEQNHLFGKFCPDTTTYNAFKTKDEHVYTVIGYQQIEESAYIAEVCLASQSLKRLSTITNETALNVIGNASIHQLCQFWKSDFFDHVVRLNMIQIENSSPKHFAIGN</sequence>
<organism evidence="1 2">
    <name type="scientific">Photobacterium rosenbergii</name>
    <dbReference type="NCBI Taxonomy" id="294936"/>
    <lineage>
        <taxon>Bacteria</taxon>
        <taxon>Pseudomonadati</taxon>
        <taxon>Pseudomonadota</taxon>
        <taxon>Gammaproteobacteria</taxon>
        <taxon>Vibrionales</taxon>
        <taxon>Vibrionaceae</taxon>
        <taxon>Photobacterium</taxon>
    </lineage>
</organism>
<protein>
    <submittedName>
        <fullName evidence="1">Uncharacterized protein</fullName>
    </submittedName>
</protein>
<proteinExistence type="predicted"/>
<dbReference type="AlphaFoldDB" id="A0A2T3NHL3"/>
<accession>A0A2T3NHL3</accession>
<dbReference type="RefSeq" id="WP_146157070.1">
    <property type="nucleotide sequence ID" value="NZ_PYMB01000002.1"/>
</dbReference>
<reference evidence="1 2" key="1">
    <citation type="submission" date="2018-03" db="EMBL/GenBank/DDBJ databases">
        <title>Whole genome sequencing of Histamine producing bacteria.</title>
        <authorList>
            <person name="Butler K."/>
        </authorList>
    </citation>
    <scope>NUCLEOTIDE SEQUENCE [LARGE SCALE GENOMIC DNA]</scope>
    <source>
        <strain evidence="1 2">DSM 19138</strain>
    </source>
</reference>
<evidence type="ECO:0000313" key="2">
    <source>
        <dbReference type="Proteomes" id="UP000241346"/>
    </source>
</evidence>
<gene>
    <name evidence="1" type="ORF">C9J01_08650</name>
</gene>
<dbReference type="EMBL" id="PYMB01000002">
    <property type="protein sequence ID" value="PSW14491.1"/>
    <property type="molecule type" value="Genomic_DNA"/>
</dbReference>